<dbReference type="EMBL" id="CMVM020000346">
    <property type="status" value="NOT_ANNOTATED_CDS"/>
    <property type="molecule type" value="Genomic_DNA"/>
</dbReference>
<sequence>MSADKKKNELKFQISRKTKLRSKETFWTNSLIWQSMSEMSFSGKICIFAPNKSNLNIKYASNYDPPIYKVLIDHVYRMVSPMSYHYNQLSFLRCSWRHPRKSNVPENSFFVQIDS</sequence>
<protein>
    <submittedName>
        <fullName evidence="1">Uncharacterized protein</fullName>
    </submittedName>
</protein>
<evidence type="ECO:0000313" key="1">
    <source>
        <dbReference type="EnsemblMetazoa" id="OVOC11147.1"/>
    </source>
</evidence>
<dbReference type="AlphaFoldDB" id="A0A8R1TK77"/>
<dbReference type="EnsemblMetazoa" id="OVOC11147.1">
    <property type="protein sequence ID" value="OVOC11147.1"/>
    <property type="gene ID" value="WBGene00247956"/>
</dbReference>
<evidence type="ECO:0000313" key="2">
    <source>
        <dbReference type="Proteomes" id="UP000024404"/>
    </source>
</evidence>
<name>A0A8R1TK77_ONCVO</name>
<organism evidence="1 2">
    <name type="scientific">Onchocerca volvulus</name>
    <dbReference type="NCBI Taxonomy" id="6282"/>
    <lineage>
        <taxon>Eukaryota</taxon>
        <taxon>Metazoa</taxon>
        <taxon>Ecdysozoa</taxon>
        <taxon>Nematoda</taxon>
        <taxon>Chromadorea</taxon>
        <taxon>Rhabditida</taxon>
        <taxon>Spirurina</taxon>
        <taxon>Spiruromorpha</taxon>
        <taxon>Filarioidea</taxon>
        <taxon>Onchocercidae</taxon>
        <taxon>Onchocerca</taxon>
    </lineage>
</organism>
<reference evidence="1" key="2">
    <citation type="submission" date="2022-06" db="UniProtKB">
        <authorList>
            <consortium name="EnsemblMetazoa"/>
        </authorList>
    </citation>
    <scope>IDENTIFICATION</scope>
</reference>
<accession>A0A8R1TK77</accession>
<reference evidence="2" key="1">
    <citation type="submission" date="2013-10" db="EMBL/GenBank/DDBJ databases">
        <title>Genome sequencing of Onchocerca volvulus.</title>
        <authorList>
            <person name="Cotton J."/>
            <person name="Tsai J."/>
            <person name="Stanley E."/>
            <person name="Tracey A."/>
            <person name="Holroyd N."/>
            <person name="Lustigman S."/>
            <person name="Berriman M."/>
        </authorList>
    </citation>
    <scope>NUCLEOTIDE SEQUENCE</scope>
</reference>
<keyword evidence="2" id="KW-1185">Reference proteome</keyword>
<dbReference type="Proteomes" id="UP000024404">
    <property type="component" value="Unassembled WGS sequence"/>
</dbReference>
<proteinExistence type="predicted"/>